<dbReference type="AlphaFoldDB" id="A0A7H9ELM3"/>
<protein>
    <submittedName>
        <fullName evidence="2">Glycosyltransferase</fullName>
    </submittedName>
</protein>
<dbReference type="GO" id="GO:0016740">
    <property type="term" value="F:transferase activity"/>
    <property type="evidence" value="ECO:0007669"/>
    <property type="project" value="UniProtKB-KW"/>
</dbReference>
<sequence length="314" mass="35531">MNQPKISIYVPAYNCEATIAKCLDSLLAQTYPQVEIVVVNDGSTDKTGEILANYATSCRVITQANQGLGKTRRNAIAACTGEYVATVDADDYVTPNWLTDCITAMTENNADVGMFGFVSVDQEGHELKYGLKREYQAELLSSVETVRRLGKDELKNMSWGFITKREYWLQVLEPLTAIRYYEDVASTYKVMMQVNRVALIPGTYYYYIQAEGTITKTPSINQVTDLEWIKQQLQADLTGPYQPLLTDWIFHITMMQYQILSLIGGHGTQLKQLKQDILANIPAGMSKAERIKVLLVRMNLYSHFYGSIKKLRNI</sequence>
<evidence type="ECO:0000259" key="1">
    <source>
        <dbReference type="Pfam" id="PF00535"/>
    </source>
</evidence>
<reference evidence="2 3" key="1">
    <citation type="submission" date="2020-01" db="EMBL/GenBank/DDBJ databases">
        <title>Complete and circular genome sequences of six lactobacillus isolates from horses.</title>
        <authorList>
            <person name="Hassan H.M."/>
        </authorList>
    </citation>
    <scope>NUCLEOTIDE SEQUENCE [LARGE SCALE GENOMIC DNA]</scope>
    <source>
        <strain evidence="2 3">1A</strain>
    </source>
</reference>
<proteinExistence type="predicted"/>
<dbReference type="InterPro" id="IPR029044">
    <property type="entry name" value="Nucleotide-diphossugar_trans"/>
</dbReference>
<evidence type="ECO:0000313" key="2">
    <source>
        <dbReference type="EMBL" id="QLL78586.1"/>
    </source>
</evidence>
<dbReference type="CDD" id="cd00761">
    <property type="entry name" value="Glyco_tranf_GTA_type"/>
    <property type="match status" value="1"/>
</dbReference>
<dbReference type="KEGG" id="lsw:GTO87_08310"/>
<accession>A0A7H9ELM3</accession>
<gene>
    <name evidence="2" type="ORF">GTO87_08310</name>
</gene>
<evidence type="ECO:0000313" key="3">
    <source>
        <dbReference type="Proteomes" id="UP000510886"/>
    </source>
</evidence>
<dbReference type="SUPFAM" id="SSF53448">
    <property type="entry name" value="Nucleotide-diphospho-sugar transferases"/>
    <property type="match status" value="1"/>
</dbReference>
<dbReference type="Proteomes" id="UP000510886">
    <property type="component" value="Chromosome"/>
</dbReference>
<feature type="domain" description="Glycosyltransferase 2-like" evidence="1">
    <location>
        <begin position="7"/>
        <end position="136"/>
    </location>
</feature>
<name>A0A7H9ELM3_9LACO</name>
<organism evidence="2 3">
    <name type="scientific">Ligilactobacillus saerimneri</name>
    <dbReference type="NCBI Taxonomy" id="228229"/>
    <lineage>
        <taxon>Bacteria</taxon>
        <taxon>Bacillati</taxon>
        <taxon>Bacillota</taxon>
        <taxon>Bacilli</taxon>
        <taxon>Lactobacillales</taxon>
        <taxon>Lactobacillaceae</taxon>
        <taxon>Ligilactobacillus</taxon>
    </lineage>
</organism>
<dbReference type="PANTHER" id="PTHR22916">
    <property type="entry name" value="GLYCOSYLTRANSFERASE"/>
    <property type="match status" value="1"/>
</dbReference>
<keyword evidence="2" id="KW-0808">Transferase</keyword>
<dbReference type="InterPro" id="IPR001173">
    <property type="entry name" value="Glyco_trans_2-like"/>
</dbReference>
<dbReference type="Pfam" id="PF00535">
    <property type="entry name" value="Glycos_transf_2"/>
    <property type="match status" value="1"/>
</dbReference>
<dbReference type="Gene3D" id="3.90.550.10">
    <property type="entry name" value="Spore Coat Polysaccharide Biosynthesis Protein SpsA, Chain A"/>
    <property type="match status" value="1"/>
</dbReference>
<dbReference type="EMBL" id="CP047418">
    <property type="protein sequence ID" value="QLL78586.1"/>
    <property type="molecule type" value="Genomic_DNA"/>
</dbReference>
<dbReference type="RefSeq" id="WP_180848761.1">
    <property type="nucleotide sequence ID" value="NZ_CP047418.1"/>
</dbReference>